<sequence>MYSKIAITYVVQGIDSIRRNSSSSAPNEAAQCNVLARALNSLIDTKNNLSFMNPHVGPFVQWIKVDDCVHPFGDSRGDAVDSVWTVDTNKKTVSLATKDGLRVAALPKDEDRLLSLSDFKPTKFHLSLEDDEPHPPGPYWEPEIDISLREEAFLKPILQDFGHVWRHVLRWRMNHTTFMKLAYATIWLLTMDFGLSELKRPESAFQNDANVSITELPPWKAPSEAIRRVGASWFVLAQDVQHGLDIARAHVRGNSAADEISQRAVTYVILTLRRVILCKAEANTLTWTKPAVLYGVDEVSEAAIDMLIWAAAPIPSYSPTALSILPVEIQDRIIYYAGASLVASALLGCKLSIGSRFSWIERGSKIGLLGKKKHRTAYSPIESRILFHGFKSGLAYQREQNYSSPVGPQLMRSGSDVQAVFHCRFFDARNLVY</sequence>
<keyword evidence="2" id="KW-1185">Reference proteome</keyword>
<gene>
    <name evidence="1" type="ORF">NLG97_g6177</name>
</gene>
<dbReference type="Proteomes" id="UP001148737">
    <property type="component" value="Unassembled WGS sequence"/>
</dbReference>
<protein>
    <submittedName>
        <fullName evidence="1">Uncharacterized protein</fullName>
    </submittedName>
</protein>
<dbReference type="EMBL" id="JANAKD010000782">
    <property type="protein sequence ID" value="KAJ3488576.1"/>
    <property type="molecule type" value="Genomic_DNA"/>
</dbReference>
<evidence type="ECO:0000313" key="1">
    <source>
        <dbReference type="EMBL" id="KAJ3488576.1"/>
    </source>
</evidence>
<accession>A0ACC1QQZ2</accession>
<reference evidence="1" key="1">
    <citation type="submission" date="2022-07" db="EMBL/GenBank/DDBJ databases">
        <title>Genome Sequence of Lecanicillium saksenae.</title>
        <authorList>
            <person name="Buettner E."/>
        </authorList>
    </citation>
    <scope>NUCLEOTIDE SEQUENCE</scope>
    <source>
        <strain evidence="1">VT-O1</strain>
    </source>
</reference>
<proteinExistence type="predicted"/>
<organism evidence="1 2">
    <name type="scientific">Lecanicillium saksenae</name>
    <dbReference type="NCBI Taxonomy" id="468837"/>
    <lineage>
        <taxon>Eukaryota</taxon>
        <taxon>Fungi</taxon>
        <taxon>Dikarya</taxon>
        <taxon>Ascomycota</taxon>
        <taxon>Pezizomycotina</taxon>
        <taxon>Sordariomycetes</taxon>
        <taxon>Hypocreomycetidae</taxon>
        <taxon>Hypocreales</taxon>
        <taxon>Cordycipitaceae</taxon>
        <taxon>Lecanicillium</taxon>
    </lineage>
</organism>
<name>A0ACC1QQZ2_9HYPO</name>
<evidence type="ECO:0000313" key="2">
    <source>
        <dbReference type="Proteomes" id="UP001148737"/>
    </source>
</evidence>
<comment type="caution">
    <text evidence="1">The sequence shown here is derived from an EMBL/GenBank/DDBJ whole genome shotgun (WGS) entry which is preliminary data.</text>
</comment>